<proteinExistence type="predicted"/>
<accession>A0AAW9IVK6</accession>
<keyword evidence="1" id="KW-0238">DNA-binding</keyword>
<evidence type="ECO:0000313" key="1">
    <source>
        <dbReference type="EMBL" id="MDZ5010839.1"/>
    </source>
</evidence>
<comment type="caution">
    <text evidence="1">The sequence shown here is derived from an EMBL/GenBank/DDBJ whole genome shotgun (WGS) entry which is preliminary data.</text>
</comment>
<dbReference type="AlphaFoldDB" id="A0AAW9IVK6"/>
<protein>
    <submittedName>
        <fullName evidence="1">DNA-binding protein</fullName>
    </submittedName>
</protein>
<feature type="non-terminal residue" evidence="1">
    <location>
        <position position="1"/>
    </location>
</feature>
<evidence type="ECO:0000313" key="2">
    <source>
        <dbReference type="Proteomes" id="UP001292368"/>
    </source>
</evidence>
<sequence>IKSLGNSKILLVSNGGSLLTETMELKEVTVLAKLEKLEISL</sequence>
<dbReference type="Proteomes" id="UP001292368">
    <property type="component" value="Unassembled WGS sequence"/>
</dbReference>
<gene>
    <name evidence="1" type="ORF">GNF77_18455</name>
</gene>
<dbReference type="GO" id="GO:0003677">
    <property type="term" value="F:DNA binding"/>
    <property type="evidence" value="ECO:0007669"/>
    <property type="project" value="UniProtKB-KW"/>
</dbReference>
<name>A0AAW9IVK6_CLOPF</name>
<organism evidence="1 2">
    <name type="scientific">Clostridium perfringens</name>
    <dbReference type="NCBI Taxonomy" id="1502"/>
    <lineage>
        <taxon>Bacteria</taxon>
        <taxon>Bacillati</taxon>
        <taxon>Bacillota</taxon>
        <taxon>Clostridia</taxon>
        <taxon>Eubacteriales</taxon>
        <taxon>Clostridiaceae</taxon>
        <taxon>Clostridium</taxon>
    </lineage>
</organism>
<dbReference type="EMBL" id="WNVM01000847">
    <property type="protein sequence ID" value="MDZ5010839.1"/>
    <property type="molecule type" value="Genomic_DNA"/>
</dbReference>
<reference evidence="1" key="1">
    <citation type="submission" date="2019-11" db="EMBL/GenBank/DDBJ databases">
        <title>Characterization of Clostridium perfringens isolates from swine manure treated agricultural soils.</title>
        <authorList>
            <person name="Wushke S.T."/>
        </authorList>
    </citation>
    <scope>NUCLEOTIDE SEQUENCE</scope>
    <source>
        <strain evidence="1">V2</strain>
    </source>
</reference>